<protein>
    <submittedName>
        <fullName evidence="7">Uncharacterized protein</fullName>
    </submittedName>
</protein>
<feature type="region of interest" description="Disordered" evidence="5">
    <location>
        <begin position="433"/>
        <end position="503"/>
    </location>
</feature>
<keyword evidence="3 6" id="KW-1133">Transmembrane helix</keyword>
<evidence type="ECO:0000256" key="3">
    <source>
        <dbReference type="ARBA" id="ARBA00022989"/>
    </source>
</evidence>
<comment type="subcellular location">
    <subcellularLocation>
        <location evidence="1">Membrane</location>
        <topology evidence="1">Multi-pass membrane protein</topology>
    </subcellularLocation>
</comment>
<evidence type="ECO:0000256" key="4">
    <source>
        <dbReference type="ARBA" id="ARBA00023136"/>
    </source>
</evidence>
<dbReference type="AlphaFoldDB" id="A0A167DKL3"/>
<feature type="compositionally biased region" description="Polar residues" evidence="5">
    <location>
        <begin position="385"/>
        <end position="403"/>
    </location>
</feature>
<feature type="region of interest" description="Disordered" evidence="5">
    <location>
        <begin position="154"/>
        <end position="203"/>
    </location>
</feature>
<reference evidence="7 8" key="1">
    <citation type="submission" date="2016-02" db="EMBL/GenBank/DDBJ databases">
        <title>Complete genome sequence and transcriptome regulation of the pentose utilising yeast Sugiyamaella lignohabitans.</title>
        <authorList>
            <person name="Bellasio M."/>
            <person name="Peymann A."/>
            <person name="Valli M."/>
            <person name="Sipitzky M."/>
            <person name="Graf A."/>
            <person name="Sauer M."/>
            <person name="Marx H."/>
            <person name="Mattanovich D."/>
        </authorList>
    </citation>
    <scope>NUCLEOTIDE SEQUENCE [LARGE SCALE GENOMIC DNA]</scope>
    <source>
        <strain evidence="7 8">CBS 10342</strain>
    </source>
</reference>
<feature type="compositionally biased region" description="Polar residues" evidence="5">
    <location>
        <begin position="175"/>
        <end position="203"/>
    </location>
</feature>
<dbReference type="OrthoDB" id="2504919at2759"/>
<evidence type="ECO:0000256" key="1">
    <source>
        <dbReference type="ARBA" id="ARBA00004141"/>
    </source>
</evidence>
<proteinExistence type="predicted"/>
<dbReference type="EMBL" id="CP014501">
    <property type="protein sequence ID" value="ANB13015.1"/>
    <property type="molecule type" value="Genomic_DNA"/>
</dbReference>
<feature type="transmembrane region" description="Helical" evidence="6">
    <location>
        <begin position="224"/>
        <end position="245"/>
    </location>
</feature>
<keyword evidence="2 6" id="KW-0812">Transmembrane</keyword>
<dbReference type="Proteomes" id="UP000189580">
    <property type="component" value="Chromosome a"/>
</dbReference>
<dbReference type="GeneID" id="30033079"/>
<evidence type="ECO:0000256" key="6">
    <source>
        <dbReference type="SAM" id="Phobius"/>
    </source>
</evidence>
<dbReference type="KEGG" id="slb:AWJ20_1293"/>
<feature type="transmembrane region" description="Helical" evidence="6">
    <location>
        <begin position="20"/>
        <end position="37"/>
    </location>
</feature>
<feature type="transmembrane region" description="Helical" evidence="6">
    <location>
        <begin position="266"/>
        <end position="285"/>
    </location>
</feature>
<feature type="transmembrane region" description="Helical" evidence="6">
    <location>
        <begin position="114"/>
        <end position="136"/>
    </location>
</feature>
<feature type="region of interest" description="Disordered" evidence="5">
    <location>
        <begin position="364"/>
        <end position="403"/>
    </location>
</feature>
<name>A0A167DKL3_9ASCO</name>
<dbReference type="InterPro" id="IPR008521">
    <property type="entry name" value="Mg_trans_NIPA"/>
</dbReference>
<feature type="transmembrane region" description="Helical" evidence="6">
    <location>
        <begin position="297"/>
        <end position="318"/>
    </location>
</feature>
<gene>
    <name evidence="7" type="ORF">AWJ20_1293</name>
</gene>
<dbReference type="Pfam" id="PF05653">
    <property type="entry name" value="Mg_trans_NIPA"/>
    <property type="match status" value="2"/>
</dbReference>
<feature type="transmembrane region" description="Helical" evidence="6">
    <location>
        <begin position="44"/>
        <end position="67"/>
    </location>
</feature>
<keyword evidence="4 6" id="KW-0472">Membrane</keyword>
<dbReference type="GO" id="GO:0016020">
    <property type="term" value="C:membrane"/>
    <property type="evidence" value="ECO:0007669"/>
    <property type="project" value="UniProtKB-SubCell"/>
</dbReference>
<feature type="compositionally biased region" description="Low complexity" evidence="5">
    <location>
        <begin position="433"/>
        <end position="446"/>
    </location>
</feature>
<sequence>MEDSRPSSVPRRPAHRRGLWQAGVLLFIASNLFGSSVQITTLPLIVLSPLQAIGLVFNSISASILLAEPFTKYSFIGTGLVSVGALIIAAFGAIPEPHHNLNELLVLLQRTQFLLWMGITLSLVILILVLIATGIVDEFLNGWEAIGGGGKMGLEEHTNESNNSRGVTPPRHVTARNSPLQSSIQNHNQYNNHTSSRGTGSNLDGHTDHREFPSYHVFLANKSLVVGGLYGVVAGILSAHSLLMAKSAVELVVRGLKDGWYDLFRWQTWLIVGCFLTFAILQLYYLNCGLTLCSTSVLYPLVFCVYNIITIMNGLIYFRQTASLSFVRIVLIAFGTFLVLAGVLCLSWRLNDSQAPNLAASTSAATNTATTSRRHLFSPSHGRSRSNNSAIYEEPSTGSETEQTPLLFFQQHRKSPLRYGSLGLVTKQLSTSGSAESGAQSSSLNSTANGDDEHPEYTSFRTITVGDGIPEPASPYSNRKTTLRRGRTLSQEQSEILDQLRQK</sequence>
<dbReference type="InterPro" id="IPR037185">
    <property type="entry name" value="EmrE-like"/>
</dbReference>
<evidence type="ECO:0000313" key="7">
    <source>
        <dbReference type="EMBL" id="ANB13015.1"/>
    </source>
</evidence>
<evidence type="ECO:0000256" key="2">
    <source>
        <dbReference type="ARBA" id="ARBA00022692"/>
    </source>
</evidence>
<dbReference type="PANTHER" id="PTHR12570:SF86">
    <property type="entry name" value="ADR321CP"/>
    <property type="match status" value="1"/>
</dbReference>
<feature type="transmembrane region" description="Helical" evidence="6">
    <location>
        <begin position="73"/>
        <end position="94"/>
    </location>
</feature>
<keyword evidence="8" id="KW-1185">Reference proteome</keyword>
<accession>A0A167DKL3</accession>
<organism evidence="7 8">
    <name type="scientific">Sugiyamaella lignohabitans</name>
    <dbReference type="NCBI Taxonomy" id="796027"/>
    <lineage>
        <taxon>Eukaryota</taxon>
        <taxon>Fungi</taxon>
        <taxon>Dikarya</taxon>
        <taxon>Ascomycota</taxon>
        <taxon>Saccharomycotina</taxon>
        <taxon>Dipodascomycetes</taxon>
        <taxon>Dipodascales</taxon>
        <taxon>Trichomonascaceae</taxon>
        <taxon>Sugiyamaella</taxon>
    </lineage>
</organism>
<feature type="transmembrane region" description="Helical" evidence="6">
    <location>
        <begin position="330"/>
        <end position="350"/>
    </location>
</feature>
<dbReference type="SUPFAM" id="SSF103481">
    <property type="entry name" value="Multidrug resistance efflux transporter EmrE"/>
    <property type="match status" value="1"/>
</dbReference>
<dbReference type="RefSeq" id="XP_018735492.1">
    <property type="nucleotide sequence ID" value="XM_018878160.1"/>
</dbReference>
<dbReference type="PANTHER" id="PTHR12570">
    <property type="match status" value="1"/>
</dbReference>
<dbReference type="GO" id="GO:0015095">
    <property type="term" value="F:magnesium ion transmembrane transporter activity"/>
    <property type="evidence" value="ECO:0007669"/>
    <property type="project" value="InterPro"/>
</dbReference>
<evidence type="ECO:0000313" key="8">
    <source>
        <dbReference type="Proteomes" id="UP000189580"/>
    </source>
</evidence>
<evidence type="ECO:0000256" key="5">
    <source>
        <dbReference type="SAM" id="MobiDB-lite"/>
    </source>
</evidence>